<keyword evidence="2" id="KW-1185">Reference proteome</keyword>
<evidence type="ECO:0000313" key="2">
    <source>
        <dbReference type="Proteomes" id="UP001732700"/>
    </source>
</evidence>
<dbReference type="EnsemblPlants" id="AVESA.00010b.r2.3AG0419360.1">
    <property type="protein sequence ID" value="AVESA.00010b.r2.3AG0419360.1.CDS"/>
    <property type="gene ID" value="AVESA.00010b.r2.3AG0419360"/>
</dbReference>
<organism evidence="1 2">
    <name type="scientific">Avena sativa</name>
    <name type="common">Oat</name>
    <dbReference type="NCBI Taxonomy" id="4498"/>
    <lineage>
        <taxon>Eukaryota</taxon>
        <taxon>Viridiplantae</taxon>
        <taxon>Streptophyta</taxon>
        <taxon>Embryophyta</taxon>
        <taxon>Tracheophyta</taxon>
        <taxon>Spermatophyta</taxon>
        <taxon>Magnoliopsida</taxon>
        <taxon>Liliopsida</taxon>
        <taxon>Poales</taxon>
        <taxon>Poaceae</taxon>
        <taxon>BOP clade</taxon>
        <taxon>Pooideae</taxon>
        <taxon>Poodae</taxon>
        <taxon>Poeae</taxon>
        <taxon>Poeae Chloroplast Group 1 (Aveneae type)</taxon>
        <taxon>Aveninae</taxon>
        <taxon>Avena</taxon>
    </lineage>
</organism>
<dbReference type="Proteomes" id="UP001732700">
    <property type="component" value="Chromosome 3A"/>
</dbReference>
<reference evidence="1" key="1">
    <citation type="submission" date="2021-05" db="EMBL/GenBank/DDBJ databases">
        <authorList>
            <person name="Scholz U."/>
            <person name="Mascher M."/>
            <person name="Fiebig A."/>
        </authorList>
    </citation>
    <scope>NUCLEOTIDE SEQUENCE [LARGE SCALE GENOMIC DNA]</scope>
</reference>
<accession>A0ACD5VGR8</accession>
<proteinExistence type="predicted"/>
<reference evidence="1" key="2">
    <citation type="submission" date="2025-09" db="UniProtKB">
        <authorList>
            <consortium name="EnsemblPlants"/>
        </authorList>
    </citation>
    <scope>IDENTIFICATION</scope>
</reference>
<sequence length="302" mass="34344">MEWDRGGQGKILAEGCGDWSCPEWWRRQACMQMRSETRVKRRETSLDHGLGHREKNINIDNRRFDLDGLISSPAITASASTLSLSSSLVFKGLVVMPLIFTPSSPTRRDRVPREGEKFFIDEFAGLESWDDPTPRPSSMTLQELTDIFVAAADRQFSLRPKSPTPEDRMERRKERRRKGLIIALNTYAKRNNMQPNELEFVEEKVRNQVEGYGGLYVHSNFVVKGLDGRHSLFFSEVHPNCTLENDVVLCAPLEENDLGHCFECGDRAKDLKHPSGGGYFGGHEKVMFPPGDLDDSEEECFM</sequence>
<protein>
    <submittedName>
        <fullName evidence="1">Uncharacterized protein</fullName>
    </submittedName>
</protein>
<name>A0ACD5VGR8_AVESA</name>
<evidence type="ECO:0000313" key="1">
    <source>
        <dbReference type="EnsemblPlants" id="AVESA.00010b.r2.3AG0419360.1.CDS"/>
    </source>
</evidence>